<dbReference type="GO" id="GO:0004045">
    <property type="term" value="F:peptidyl-tRNA hydrolase activity"/>
    <property type="evidence" value="ECO:0007669"/>
    <property type="project" value="TreeGrafter"/>
</dbReference>
<evidence type="ECO:0000259" key="3">
    <source>
        <dbReference type="PROSITE" id="PS00745"/>
    </source>
</evidence>
<name>A0A223NUX7_9SPHI</name>
<comment type="similarity">
    <text evidence="1">Belongs to the prokaryotic/mitochondrial release factor family.</text>
</comment>
<feature type="region of interest" description="Disordered" evidence="2">
    <location>
        <begin position="131"/>
        <end position="165"/>
    </location>
</feature>
<dbReference type="GO" id="GO:0043022">
    <property type="term" value="F:ribosome binding"/>
    <property type="evidence" value="ECO:0007669"/>
    <property type="project" value="TreeGrafter"/>
</dbReference>
<evidence type="ECO:0000313" key="5">
    <source>
        <dbReference type="Proteomes" id="UP000215002"/>
    </source>
</evidence>
<dbReference type="KEGG" id="muc:MuYL_1423"/>
<evidence type="ECO:0000256" key="2">
    <source>
        <dbReference type="SAM" id="MobiDB-lite"/>
    </source>
</evidence>
<dbReference type="GO" id="GO:0072344">
    <property type="term" value="P:rescue of stalled ribosome"/>
    <property type="evidence" value="ECO:0007669"/>
    <property type="project" value="TreeGrafter"/>
</dbReference>
<dbReference type="PROSITE" id="PS00745">
    <property type="entry name" value="RF_PROK_I"/>
    <property type="match status" value="1"/>
</dbReference>
<dbReference type="Proteomes" id="UP000215002">
    <property type="component" value="Chromosome"/>
</dbReference>
<accession>A0A223NUX7</accession>
<dbReference type="NCBIfam" id="NF006718">
    <property type="entry name" value="PRK09256.1"/>
    <property type="match status" value="1"/>
</dbReference>
<gene>
    <name evidence="4" type="ORF">MuYL_1423</name>
</gene>
<dbReference type="EMBL" id="CP022743">
    <property type="protein sequence ID" value="ASU33321.1"/>
    <property type="molecule type" value="Genomic_DNA"/>
</dbReference>
<dbReference type="Gene3D" id="3.30.160.20">
    <property type="match status" value="1"/>
</dbReference>
<dbReference type="Pfam" id="PF00472">
    <property type="entry name" value="RF-1"/>
    <property type="match status" value="1"/>
</dbReference>
<keyword evidence="4" id="KW-0378">Hydrolase</keyword>
<keyword evidence="5" id="KW-1185">Reference proteome</keyword>
<dbReference type="InterPro" id="IPR000352">
    <property type="entry name" value="Pep_chain_release_fac_I"/>
</dbReference>
<reference evidence="4 5" key="1">
    <citation type="submission" date="2017-08" db="EMBL/GenBank/DDBJ databases">
        <title>Complete genome sequence of Mucilaginibacter sp. strain BJC16-A31.</title>
        <authorList>
            <consortium name="Henan University of Science and Technology"/>
            <person name="You X."/>
        </authorList>
    </citation>
    <scope>NUCLEOTIDE SEQUENCE [LARGE SCALE GENOMIC DNA]</scope>
    <source>
        <strain evidence="4 5">BJC16-A31</strain>
    </source>
</reference>
<feature type="domain" description="Prokaryotic-type class I peptide chain release factors" evidence="3">
    <location>
        <begin position="45"/>
        <end position="61"/>
    </location>
</feature>
<sequence length="165" mass="18351">MASGNRQIYQVNSKLLATGNKLSLNSAMNFSKADLQKETTYKASRSGGKGGQNVNKVSSKVELLFSISNSLLFTDEEKELLNQKLQSRFNKDGLVQVICDEERSQYLNKEKAIERLTVLLTKALHKPKVRKATKVSKAAKAARLQSKKIQSTKKDSRKKGFGEGD</sequence>
<evidence type="ECO:0000313" key="4">
    <source>
        <dbReference type="EMBL" id="ASU33321.1"/>
    </source>
</evidence>
<evidence type="ECO:0000256" key="1">
    <source>
        <dbReference type="ARBA" id="ARBA00010835"/>
    </source>
</evidence>
<dbReference type="AlphaFoldDB" id="A0A223NUX7"/>
<proteinExistence type="inferred from homology"/>
<organism evidence="4 5">
    <name type="scientific">Mucilaginibacter xinganensis</name>
    <dbReference type="NCBI Taxonomy" id="1234841"/>
    <lineage>
        <taxon>Bacteria</taxon>
        <taxon>Pseudomonadati</taxon>
        <taxon>Bacteroidota</taxon>
        <taxon>Sphingobacteriia</taxon>
        <taxon>Sphingobacteriales</taxon>
        <taxon>Sphingobacteriaceae</taxon>
        <taxon>Mucilaginibacter</taxon>
    </lineage>
</organism>
<dbReference type="SUPFAM" id="SSF75620">
    <property type="entry name" value="Release factor"/>
    <property type="match status" value="1"/>
</dbReference>
<dbReference type="PANTHER" id="PTHR47814">
    <property type="entry name" value="PEPTIDYL-TRNA HYDROLASE ARFB"/>
    <property type="match status" value="1"/>
</dbReference>
<dbReference type="PANTHER" id="PTHR47814:SF1">
    <property type="entry name" value="PEPTIDYL-TRNA HYDROLASE ARFB"/>
    <property type="match status" value="1"/>
</dbReference>
<dbReference type="GO" id="GO:0003747">
    <property type="term" value="F:translation release factor activity"/>
    <property type="evidence" value="ECO:0007669"/>
    <property type="project" value="InterPro"/>
</dbReference>
<feature type="compositionally biased region" description="Basic and acidic residues" evidence="2">
    <location>
        <begin position="152"/>
        <end position="165"/>
    </location>
</feature>
<dbReference type="InterPro" id="IPR045853">
    <property type="entry name" value="Pep_chain_release_fac_I_sf"/>
</dbReference>
<protein>
    <submittedName>
        <fullName evidence="4">Aminoacyl-tRNA hydrolase</fullName>
    </submittedName>
</protein>